<reference evidence="2 3" key="1">
    <citation type="submission" date="2008-06" db="EMBL/GenBank/DDBJ databases">
        <title>Complete nucleotide sequence analysis of the Agrotis ipsilon multiple nucleopolyhedrovirus.</title>
        <authorList>
            <person name="Harrison R.L."/>
        </authorList>
    </citation>
    <scope>NUCLEOTIDE SEQUENCE [LARGE SCALE GENOMIC DNA]</scope>
    <source>
        <strain evidence="2 3">Illinois</strain>
    </source>
</reference>
<dbReference type="OrthoDB" id="17307at10239"/>
<feature type="region of interest" description="Disordered" evidence="1">
    <location>
        <begin position="86"/>
        <end position="119"/>
    </location>
</feature>
<evidence type="ECO:0000313" key="2">
    <source>
        <dbReference type="EMBL" id="ACI28739.1"/>
    </source>
</evidence>
<feature type="compositionally biased region" description="Acidic residues" evidence="1">
    <location>
        <begin position="90"/>
        <end position="119"/>
    </location>
</feature>
<name>B6D5V1_9ABAC</name>
<dbReference type="KEGG" id="vg:6965806"/>
<dbReference type="RefSeq" id="YP_002268067.1">
    <property type="nucleotide sequence ID" value="NC_011345.1"/>
</dbReference>
<protein>
    <submittedName>
        <fullName evidence="2">Uncharacterized protein</fullName>
    </submittedName>
</protein>
<organism evidence="2 3">
    <name type="scientific">Agrotis ipsilon multiple nucleopolyhedrovirus</name>
    <dbReference type="NCBI Taxonomy" id="208013"/>
    <lineage>
        <taxon>Viruses</taxon>
        <taxon>Viruses incertae sedis</taxon>
        <taxon>Naldaviricetes</taxon>
        <taxon>Lefavirales</taxon>
        <taxon>Baculoviridae</taxon>
        <taxon>Alphabaculovirus</taxon>
        <taxon>Alphabaculovirus agipsilonis</taxon>
    </lineage>
</organism>
<dbReference type="GeneID" id="6965806"/>
<sequence length="175" mass="20394">MDVERLLIRLGRENETPVKNFVVAVSDLYDHVKAAVKRPKFKRLATKDRVRLLLDITENIAIMKDSVDSGCDGHILYDSYYYSRYPASENDTEDSGNDDDSDGEFDDNEEEEEEEEEEEIELGILRRRNGNGGALSSFSQWTTLFKLATELFSWLRCWIWSKCEKPWYYLWGGGR</sequence>
<dbReference type="Proteomes" id="UP000204251">
    <property type="component" value="Segment"/>
</dbReference>
<proteinExistence type="predicted"/>
<evidence type="ECO:0000256" key="1">
    <source>
        <dbReference type="SAM" id="MobiDB-lite"/>
    </source>
</evidence>
<dbReference type="EMBL" id="EU839994">
    <property type="protein sequence ID" value="ACI28739.1"/>
    <property type="molecule type" value="Genomic_DNA"/>
</dbReference>
<keyword evidence="3" id="KW-1185">Reference proteome</keyword>
<accession>B6D5V1</accession>
<evidence type="ECO:0000313" key="3">
    <source>
        <dbReference type="Proteomes" id="UP000204251"/>
    </source>
</evidence>